<dbReference type="PATRIC" id="fig|1268072.3.peg.3343"/>
<dbReference type="AlphaFoldDB" id="X5A180"/>
<proteinExistence type="predicted"/>
<dbReference type="Pfam" id="PF17802">
    <property type="entry name" value="SpaA"/>
    <property type="match status" value="1"/>
</dbReference>
<evidence type="ECO:0000256" key="4">
    <source>
        <dbReference type="ARBA" id="ARBA00022729"/>
    </source>
</evidence>
<dbReference type="InterPro" id="IPR008456">
    <property type="entry name" value="Collagen-bd_dom"/>
</dbReference>
<feature type="domain" description="Collagen binding" evidence="8">
    <location>
        <begin position="749"/>
        <end position="874"/>
    </location>
</feature>
<dbReference type="SUPFAM" id="SSF49478">
    <property type="entry name" value="Cna protein B-type domain"/>
    <property type="match status" value="1"/>
</dbReference>
<evidence type="ECO:0000256" key="3">
    <source>
        <dbReference type="ARBA" id="ARBA00022525"/>
    </source>
</evidence>
<dbReference type="InterPro" id="IPR041033">
    <property type="entry name" value="SpaA_PFL_dom_1"/>
</dbReference>
<dbReference type="HOGENOM" id="CLU_000297_2_0_9"/>
<accession>X5A180</accession>
<keyword evidence="4" id="KW-0732">Signal</keyword>
<feature type="domain" description="Collagen binding" evidence="8">
    <location>
        <begin position="603"/>
        <end position="725"/>
    </location>
</feature>
<dbReference type="eggNOG" id="COG4932">
    <property type="taxonomic scope" value="Bacteria"/>
</dbReference>
<dbReference type="Pfam" id="PF05737">
    <property type="entry name" value="Collagen_bind"/>
    <property type="match status" value="4"/>
</dbReference>
<evidence type="ECO:0000256" key="1">
    <source>
        <dbReference type="ARBA" id="ARBA00004168"/>
    </source>
</evidence>
<evidence type="ECO:0000256" key="6">
    <source>
        <dbReference type="SAM" id="MobiDB-lite"/>
    </source>
</evidence>
<gene>
    <name evidence="11" type="ORF">PSAB_16180</name>
</gene>
<dbReference type="PANTHER" id="PTHR24216:SF65">
    <property type="entry name" value="PAXILLIN-LIKE PROTEIN 1"/>
    <property type="match status" value="1"/>
</dbReference>
<dbReference type="OrthoDB" id="2056845at2"/>
<evidence type="ECO:0000313" key="11">
    <source>
        <dbReference type="EMBL" id="AHV98143.1"/>
    </source>
</evidence>
<dbReference type="GO" id="GO:0007155">
    <property type="term" value="P:cell adhesion"/>
    <property type="evidence" value="ECO:0007669"/>
    <property type="project" value="InterPro"/>
</dbReference>
<keyword evidence="5" id="KW-0572">Peptidoglycan-anchor</keyword>
<feature type="compositionally biased region" description="Low complexity" evidence="6">
    <location>
        <begin position="1010"/>
        <end position="1082"/>
    </location>
</feature>
<dbReference type="Proteomes" id="UP000019772">
    <property type="component" value="Chromosome"/>
</dbReference>
<feature type="transmembrane region" description="Helical" evidence="7">
    <location>
        <begin position="1174"/>
        <end position="1194"/>
    </location>
</feature>
<dbReference type="KEGG" id="psab:PSAB_16180"/>
<evidence type="ECO:0000313" key="12">
    <source>
        <dbReference type="Proteomes" id="UP000019772"/>
    </source>
</evidence>
<evidence type="ECO:0000259" key="9">
    <source>
        <dbReference type="Pfam" id="PF17802"/>
    </source>
</evidence>
<evidence type="ECO:0000256" key="2">
    <source>
        <dbReference type="ARBA" id="ARBA00022512"/>
    </source>
</evidence>
<keyword evidence="7" id="KW-0472">Membrane</keyword>
<keyword evidence="7" id="KW-1133">Transmembrane helix</keyword>
<keyword evidence="12" id="KW-1185">Reference proteome</keyword>
<feature type="domain" description="SpaA-like prealbumin fold" evidence="9">
    <location>
        <begin position="899"/>
        <end position="984"/>
    </location>
</feature>
<dbReference type="GO" id="GO:0005518">
    <property type="term" value="F:collagen binding"/>
    <property type="evidence" value="ECO:0007669"/>
    <property type="project" value="InterPro"/>
</dbReference>
<dbReference type="Gene3D" id="2.60.40.740">
    <property type="match status" value="5"/>
</dbReference>
<evidence type="ECO:0000259" key="8">
    <source>
        <dbReference type="Pfam" id="PF05737"/>
    </source>
</evidence>
<keyword evidence="7" id="KW-0812">Transmembrane</keyword>
<dbReference type="NCBIfam" id="TIGR01167">
    <property type="entry name" value="LPXTG_anchor"/>
    <property type="match status" value="1"/>
</dbReference>
<dbReference type="Pfam" id="PF17961">
    <property type="entry name" value="Big_8"/>
    <property type="match status" value="1"/>
</dbReference>
<name>X5A180_9BACL</name>
<evidence type="ECO:0000259" key="10">
    <source>
        <dbReference type="Pfam" id="PF17961"/>
    </source>
</evidence>
<dbReference type="eggNOG" id="COG3266">
    <property type="taxonomic scope" value="Bacteria"/>
</dbReference>
<evidence type="ECO:0000256" key="5">
    <source>
        <dbReference type="ARBA" id="ARBA00023088"/>
    </source>
</evidence>
<dbReference type="Gene3D" id="2.60.40.10">
    <property type="entry name" value="Immunoglobulins"/>
    <property type="match status" value="1"/>
</dbReference>
<dbReference type="SUPFAM" id="SSF49401">
    <property type="entry name" value="Bacterial adhesins"/>
    <property type="match status" value="6"/>
</dbReference>
<feature type="compositionally biased region" description="Acidic residues" evidence="6">
    <location>
        <begin position="1131"/>
        <end position="1147"/>
    </location>
</feature>
<evidence type="ECO:0000256" key="7">
    <source>
        <dbReference type="SAM" id="Phobius"/>
    </source>
</evidence>
<feature type="region of interest" description="Disordered" evidence="6">
    <location>
        <begin position="989"/>
        <end position="1170"/>
    </location>
</feature>
<comment type="subcellular location">
    <subcellularLocation>
        <location evidence="1">Secreted</location>
        <location evidence="1">Cell wall</location>
        <topology evidence="1">Peptidoglycan-anchor</topology>
    </subcellularLocation>
</comment>
<dbReference type="InterPro" id="IPR008966">
    <property type="entry name" value="Adhesion_dom_sf"/>
</dbReference>
<feature type="domain" description="Collagen binding" evidence="8">
    <location>
        <begin position="187"/>
        <end position="313"/>
    </location>
</feature>
<feature type="compositionally biased region" description="Pro residues" evidence="6">
    <location>
        <begin position="991"/>
        <end position="1009"/>
    </location>
</feature>
<sequence length="1201" mass="128374">MTTRRTIRKKLALWLVILLLVAEYSYGLGFTTEVKAEAIENDRNIITSVSMAVYGPDGQTVTGDVYEQGSEVTLNYTWELQDGHGYHAGDTFSFQIPDQFKLYNDISGPLVSDEGDVGSFTVNKDTHLAVMTFNSFIENHDNVHGTLSVRTKFDKEVIKGSTVQQISFPVNGDTQVVVLRFKPDVASTIEKKGTPEGYNAQSIYWTVDVNKTLESVYSAEVTDPIPDGLSLDPVTVAVYQLDVGLDGTVSQGILVDPSNYTLDTQDGKLKLKFADSPISGAYRIAFSTDITNLTKTKFKNTAYFSGDNLPQAESSATVEVKRAPSLQKYAIHYEPSIQTITWGINYNYNYGSIPQADAVLKDLFNESQELVAGSVKVYNVTVDGDGKATVGAQLAEGTDYTLTPASADGKTGFEIRFLQDVSTPYFIEYKTKSKDRLFSPKRITNTVTSGTYKAEANQDIYPVIIYKTVDAAGANYRNKTADWKITINDDGYPMSNVVVKDTFPYSGLTFIPESLVVRSASGAVVPASEYTLDYDKPVVQGKGFTVTFLKPITGKYTISYKLQFDYYGLTDGKDKFYNTAYLTWDGGSASATGVFNPRIEVKNNGFKFGEYNAASKTISWYVAANYNSKPLKSAEIVDVIQAPQSLIDGSVKLKELYLYPSGLTSRNGDLNVKYTYTVTQENGNSILRIKLLEPVNYPFYVEFKTSLDGKLINSGKINNTANIYDENKPVSADLTGSVTIPFGGEYVVKNGAQAGDKINWSVYINRGQSFIHDAKITDVGSANQLLLTDSFHLYPTTVSPSGTVTKAGPELVKGTDYTLDVITTNDGKQTFVLSFKNPIGSAYILEYQSLIAARSGETVTNAVTLSGNNVVEVTKETSTEIIVGVSSGSGTGNGTRSMLTVKKLDDSDYLKLLAGATFDLYRLNGSERLLIGTQTTGADGIAVFNGILAGSYILVETKAPSGYVLDGAERPVTVGAGANIVLPITNHVAPSPVPSETPPPSATPTPSATPSPVVSASPTPSATPSPVVSASPVPSVTPSPVVSASPTPSATPSPVASVTPSAEVSAAPSATPSAPVSSETPPVVVPVPSPSPTGSSVPGVIIPDEQIPAGPANPGEPQATPLPSVTPTEVPIDDEVPLGGVDIDDDDVPKGNPSNPEVSPATGKLPKTGEGSSLPIYMGGLGLILIGIVINRWLNRSKKQE</sequence>
<reference evidence="11 12" key="1">
    <citation type="journal article" date="2014" name="PLoS Genet.">
        <title>Comparative Genomic Analysis of N2-Fixing and Non-N2-Fixing Paenibacillus spp.: Organization, Evolution and Expression of the Nitrogen Fixation Genes.</title>
        <authorList>
            <person name="Xie J.B."/>
            <person name="Du Z."/>
            <person name="Bai L."/>
            <person name="Tian C."/>
            <person name="Zhang Y."/>
            <person name="Xie J.Y."/>
            <person name="Wang T."/>
            <person name="Liu X."/>
            <person name="Chen X."/>
            <person name="Cheng Q."/>
            <person name="Chen S."/>
            <person name="Li J."/>
        </authorList>
    </citation>
    <scope>NUCLEOTIDE SEQUENCE [LARGE SCALE GENOMIC DNA]</scope>
    <source>
        <strain evidence="11 12">T27</strain>
    </source>
</reference>
<dbReference type="STRING" id="1268072.PSAB_16180"/>
<dbReference type="PANTHER" id="PTHR24216">
    <property type="entry name" value="PAXILLIN-RELATED"/>
    <property type="match status" value="1"/>
</dbReference>
<organism evidence="11 12">
    <name type="scientific">Paenibacillus sabinae T27</name>
    <dbReference type="NCBI Taxonomy" id="1268072"/>
    <lineage>
        <taxon>Bacteria</taxon>
        <taxon>Bacillati</taxon>
        <taxon>Bacillota</taxon>
        <taxon>Bacilli</taxon>
        <taxon>Bacillales</taxon>
        <taxon>Paenibacillaceae</taxon>
        <taxon>Paenibacillus</taxon>
    </lineage>
</organism>
<dbReference type="EMBL" id="CP004078">
    <property type="protein sequence ID" value="AHV98143.1"/>
    <property type="molecule type" value="Genomic_DNA"/>
</dbReference>
<feature type="domain" description="SDR-like Ig" evidence="10">
    <location>
        <begin position="67"/>
        <end position="161"/>
    </location>
</feature>
<dbReference type="InterPro" id="IPR013783">
    <property type="entry name" value="Ig-like_fold"/>
</dbReference>
<dbReference type="Gene3D" id="2.60.40.1280">
    <property type="match status" value="1"/>
</dbReference>
<feature type="domain" description="Collagen binding" evidence="8">
    <location>
        <begin position="334"/>
        <end position="455"/>
    </location>
</feature>
<keyword evidence="2" id="KW-0134">Cell wall</keyword>
<dbReference type="InterPro" id="IPR011252">
    <property type="entry name" value="Fibrogen-bd_dom1"/>
</dbReference>
<dbReference type="InterPro" id="IPR041171">
    <property type="entry name" value="SDR_Ig"/>
</dbReference>
<protein>
    <submittedName>
        <fullName evidence="11">Lpxtg-motif cell wall anchor domain-containing protein</fullName>
    </submittedName>
</protein>
<keyword evidence="3" id="KW-0964">Secreted</keyword>
<dbReference type="RefSeq" id="WP_025335640.1">
    <property type="nucleotide sequence ID" value="NZ_CP004078.1"/>
</dbReference>